<accession>A0A381TJ86</accession>
<dbReference type="SMART" id="SM00363">
    <property type="entry name" value="S4"/>
    <property type="match status" value="1"/>
</dbReference>
<dbReference type="CDD" id="cd00165">
    <property type="entry name" value="S4"/>
    <property type="match status" value="1"/>
</dbReference>
<organism evidence="4">
    <name type="scientific">marine metagenome</name>
    <dbReference type="NCBI Taxonomy" id="408172"/>
    <lineage>
        <taxon>unclassified sequences</taxon>
        <taxon>metagenomes</taxon>
        <taxon>ecological metagenomes</taxon>
    </lineage>
</organism>
<dbReference type="Gene3D" id="3.10.290.10">
    <property type="entry name" value="RNA-binding S4 domain"/>
    <property type="match status" value="1"/>
</dbReference>
<comment type="similarity">
    <text evidence="1">Belongs to the pseudouridine synthase RsuA family.</text>
</comment>
<gene>
    <name evidence="4" type="ORF">METZ01_LOCUS69010</name>
</gene>
<dbReference type="FunFam" id="3.10.290.10:FF:000003">
    <property type="entry name" value="Pseudouridine synthase"/>
    <property type="match status" value="1"/>
</dbReference>
<sequence length="241" mass="27841">MRLNKYLAKSGVASRRESDKLIQAATTFVNGKLITDPAFNVKKDDVVKYDGQKLSLVTETIVVMLNKPRNIITTAKDTHNRKTVLDLIPLQNRLFPIGRLDKDTTGLVFLTNNGELANYLMHPKNRIPRIYQAEIEGKLNQKAIMKMKKGIYIGDGEFGRSEFVRQKTVKKRSIVTLKLYEGKKREIRRIFRFLKIKLFSLQRVQYGEIILGNLPTGHWRFLSEKETEILKNNFTDSVKID</sequence>
<dbReference type="InterPro" id="IPR020103">
    <property type="entry name" value="PsdUridine_synth_cat_dom_sf"/>
</dbReference>
<dbReference type="InterPro" id="IPR018496">
    <property type="entry name" value="PsdUridine_synth_RsuA/RluB_CS"/>
</dbReference>
<dbReference type="PANTHER" id="PTHR47683:SF2">
    <property type="entry name" value="RNA-BINDING S4 DOMAIN-CONTAINING PROTEIN"/>
    <property type="match status" value="1"/>
</dbReference>
<reference evidence="4" key="1">
    <citation type="submission" date="2018-05" db="EMBL/GenBank/DDBJ databases">
        <authorList>
            <person name="Lanie J.A."/>
            <person name="Ng W.-L."/>
            <person name="Kazmierczak K.M."/>
            <person name="Andrzejewski T.M."/>
            <person name="Davidsen T.M."/>
            <person name="Wayne K.J."/>
            <person name="Tettelin H."/>
            <person name="Glass J.I."/>
            <person name="Rusch D."/>
            <person name="Podicherti R."/>
            <person name="Tsui H.-C.T."/>
            <person name="Winkler M.E."/>
        </authorList>
    </citation>
    <scope>NUCLEOTIDE SEQUENCE</scope>
</reference>
<dbReference type="InterPro" id="IPR000748">
    <property type="entry name" value="PsdUridine_synth_RsuA/RluB/E/F"/>
</dbReference>
<dbReference type="AlphaFoldDB" id="A0A381TJ86"/>
<feature type="domain" description="RNA-binding S4" evidence="3">
    <location>
        <begin position="1"/>
        <end position="62"/>
    </location>
</feature>
<dbReference type="PANTHER" id="PTHR47683">
    <property type="entry name" value="PSEUDOURIDINE SYNTHASE FAMILY PROTEIN-RELATED"/>
    <property type="match status" value="1"/>
</dbReference>
<dbReference type="InterPro" id="IPR020094">
    <property type="entry name" value="TruA/RsuA/RluB/E/F_N"/>
</dbReference>
<dbReference type="InterPro" id="IPR050343">
    <property type="entry name" value="RsuA_PseudoU_synthase"/>
</dbReference>
<evidence type="ECO:0000256" key="1">
    <source>
        <dbReference type="ARBA" id="ARBA00008348"/>
    </source>
</evidence>
<dbReference type="CDD" id="cd02870">
    <property type="entry name" value="PseudoU_synth_RsuA_like"/>
    <property type="match status" value="1"/>
</dbReference>
<dbReference type="GO" id="GO:0009982">
    <property type="term" value="F:pseudouridine synthase activity"/>
    <property type="evidence" value="ECO:0007669"/>
    <property type="project" value="InterPro"/>
</dbReference>
<dbReference type="EMBL" id="UINC01004690">
    <property type="protein sequence ID" value="SVA16156.1"/>
    <property type="molecule type" value="Genomic_DNA"/>
</dbReference>
<dbReference type="InterPro" id="IPR036986">
    <property type="entry name" value="S4_RNA-bd_sf"/>
</dbReference>
<dbReference type="InterPro" id="IPR042092">
    <property type="entry name" value="PsdUridine_s_RsuA/RluB/E/F_cat"/>
</dbReference>
<evidence type="ECO:0000313" key="4">
    <source>
        <dbReference type="EMBL" id="SVA16156.1"/>
    </source>
</evidence>
<dbReference type="SUPFAM" id="SSF55174">
    <property type="entry name" value="Alpha-L RNA-binding motif"/>
    <property type="match status" value="1"/>
</dbReference>
<evidence type="ECO:0000256" key="2">
    <source>
        <dbReference type="ARBA" id="ARBA00023235"/>
    </source>
</evidence>
<protein>
    <recommendedName>
        <fullName evidence="3">RNA-binding S4 domain-containing protein</fullName>
    </recommendedName>
</protein>
<dbReference type="Pfam" id="PF00849">
    <property type="entry name" value="PseudoU_synth_2"/>
    <property type="match status" value="1"/>
</dbReference>
<name>A0A381TJ86_9ZZZZ</name>
<dbReference type="GO" id="GO:0001522">
    <property type="term" value="P:pseudouridine synthesis"/>
    <property type="evidence" value="ECO:0007669"/>
    <property type="project" value="InterPro"/>
</dbReference>
<keyword evidence="2" id="KW-0413">Isomerase</keyword>
<dbReference type="Gene3D" id="3.30.70.580">
    <property type="entry name" value="Pseudouridine synthase I, catalytic domain, N-terminal subdomain"/>
    <property type="match status" value="1"/>
</dbReference>
<dbReference type="GO" id="GO:0003723">
    <property type="term" value="F:RNA binding"/>
    <property type="evidence" value="ECO:0007669"/>
    <property type="project" value="InterPro"/>
</dbReference>
<proteinExistence type="inferred from homology"/>
<dbReference type="Pfam" id="PF01479">
    <property type="entry name" value="S4"/>
    <property type="match status" value="1"/>
</dbReference>
<dbReference type="SUPFAM" id="SSF55120">
    <property type="entry name" value="Pseudouridine synthase"/>
    <property type="match status" value="1"/>
</dbReference>
<dbReference type="PROSITE" id="PS50889">
    <property type="entry name" value="S4"/>
    <property type="match status" value="1"/>
</dbReference>
<dbReference type="Gene3D" id="3.30.70.1560">
    <property type="entry name" value="Alpha-L RNA-binding motif"/>
    <property type="match status" value="1"/>
</dbReference>
<dbReference type="InterPro" id="IPR006145">
    <property type="entry name" value="PsdUridine_synth_RsuA/RluA"/>
</dbReference>
<dbReference type="InterPro" id="IPR002942">
    <property type="entry name" value="S4_RNA-bd"/>
</dbReference>
<dbReference type="PROSITE" id="PS01149">
    <property type="entry name" value="PSI_RSU"/>
    <property type="match status" value="1"/>
</dbReference>
<dbReference type="NCBIfam" id="TIGR00093">
    <property type="entry name" value="pseudouridine synthase"/>
    <property type="match status" value="1"/>
</dbReference>
<dbReference type="GO" id="GO:0006364">
    <property type="term" value="P:rRNA processing"/>
    <property type="evidence" value="ECO:0007669"/>
    <property type="project" value="UniProtKB-ARBA"/>
</dbReference>
<evidence type="ECO:0000259" key="3">
    <source>
        <dbReference type="SMART" id="SM00363"/>
    </source>
</evidence>